<keyword evidence="7" id="KW-1185">Reference proteome</keyword>
<dbReference type="AlphaFoldDB" id="A1ALQ9"/>
<feature type="short sequence motif" description="Histidine triad motif" evidence="4">
    <location>
        <begin position="119"/>
        <end position="123"/>
    </location>
</feature>
<dbReference type="Gene3D" id="3.30.428.10">
    <property type="entry name" value="HIT-like"/>
    <property type="match status" value="1"/>
</dbReference>
<dbReference type="Pfam" id="PF01230">
    <property type="entry name" value="HIT"/>
    <property type="match status" value="1"/>
</dbReference>
<evidence type="ECO:0000256" key="1">
    <source>
        <dbReference type="ARBA" id="ARBA00022741"/>
    </source>
</evidence>
<evidence type="ECO:0000256" key="4">
    <source>
        <dbReference type="PROSITE-ProRule" id="PRU00464"/>
    </source>
</evidence>
<evidence type="ECO:0000256" key="2">
    <source>
        <dbReference type="PIRSR" id="PIRSR639383-1"/>
    </source>
</evidence>
<sequence length="163" mass="18296">MERIWAPWRMTYLASPVREVGCVFCKVRDTAGQDRELLVLARGKHSLIMLNRYPYTCGHLMVVAARHTAELDDLDDSELLDLMRGVRRARALLREVARPDGFNIGVNLGKAGGAAIEEHLHIHVVPRWIGDTNFMATCGGVRVIPDGLLESYDRLYQALGRCP</sequence>
<dbReference type="KEGG" id="ppd:Ppro_0648"/>
<dbReference type="InterPro" id="IPR011146">
    <property type="entry name" value="HIT-like"/>
</dbReference>
<accession>A1ALQ9</accession>
<feature type="active site" description="Tele-AMP-histidine intermediate" evidence="2">
    <location>
        <position position="121"/>
    </location>
</feature>
<organism evidence="6 7">
    <name type="scientific">Pelobacter propionicus (strain DSM 2379 / NBRC 103807 / OttBd1)</name>
    <dbReference type="NCBI Taxonomy" id="338966"/>
    <lineage>
        <taxon>Bacteria</taxon>
        <taxon>Pseudomonadati</taxon>
        <taxon>Thermodesulfobacteriota</taxon>
        <taxon>Desulfuromonadia</taxon>
        <taxon>Desulfuromonadales</taxon>
        <taxon>Desulfuromonadaceae</taxon>
        <taxon>Pelobacter</taxon>
    </lineage>
</organism>
<feature type="domain" description="HIT" evidence="5">
    <location>
        <begin position="23"/>
        <end position="134"/>
    </location>
</feature>
<dbReference type="PANTHER" id="PTHR42997:SF1">
    <property type="entry name" value="AP-4-A PHOSPHORYLASE"/>
    <property type="match status" value="1"/>
</dbReference>
<dbReference type="SUPFAM" id="SSF54197">
    <property type="entry name" value="HIT-like"/>
    <property type="match status" value="1"/>
</dbReference>
<protein>
    <submittedName>
        <fullName evidence="6">Histidine triad (HIT) protein</fullName>
    </submittedName>
</protein>
<dbReference type="HOGENOM" id="CLU_056776_1_2_7"/>
<evidence type="ECO:0000313" key="7">
    <source>
        <dbReference type="Proteomes" id="UP000006732"/>
    </source>
</evidence>
<dbReference type="GO" id="GO:0000166">
    <property type="term" value="F:nucleotide binding"/>
    <property type="evidence" value="ECO:0007669"/>
    <property type="project" value="UniProtKB-KW"/>
</dbReference>
<feature type="binding site" evidence="3">
    <location>
        <position position="123"/>
    </location>
    <ligand>
        <name>substrate</name>
    </ligand>
</feature>
<evidence type="ECO:0000256" key="3">
    <source>
        <dbReference type="PIRSR" id="PIRSR639383-2"/>
    </source>
</evidence>
<dbReference type="Proteomes" id="UP000006732">
    <property type="component" value="Chromosome"/>
</dbReference>
<reference evidence="6 7" key="1">
    <citation type="submission" date="2006-10" db="EMBL/GenBank/DDBJ databases">
        <title>Complete sequence of chromosome of Pelobacter propionicus DSM 2379.</title>
        <authorList>
            <consortium name="US DOE Joint Genome Institute"/>
            <person name="Copeland A."/>
            <person name="Lucas S."/>
            <person name="Lapidus A."/>
            <person name="Barry K."/>
            <person name="Detter J.C."/>
            <person name="Glavina del Rio T."/>
            <person name="Hammon N."/>
            <person name="Israni S."/>
            <person name="Dalin E."/>
            <person name="Tice H."/>
            <person name="Pitluck S."/>
            <person name="Saunders E."/>
            <person name="Brettin T."/>
            <person name="Bruce D."/>
            <person name="Han C."/>
            <person name="Tapia R."/>
            <person name="Schmutz J."/>
            <person name="Larimer F."/>
            <person name="Land M."/>
            <person name="Hauser L."/>
            <person name="Kyrpides N."/>
            <person name="Kim E."/>
            <person name="Lovley D."/>
            <person name="Richardson P."/>
        </authorList>
    </citation>
    <scope>NUCLEOTIDE SEQUENCE [LARGE SCALE GENOMIC DNA]</scope>
    <source>
        <strain evidence="7">DSM 2379 / NBRC 103807 / OttBd1</strain>
    </source>
</reference>
<dbReference type="InterPro" id="IPR052908">
    <property type="entry name" value="AP-4-A_phosphorylase"/>
</dbReference>
<dbReference type="EMBL" id="CP000482">
    <property type="protein sequence ID" value="ABK98279.1"/>
    <property type="molecule type" value="Genomic_DNA"/>
</dbReference>
<name>A1ALQ9_PELPD</name>
<dbReference type="PANTHER" id="PTHR42997">
    <property type="entry name" value="HIT FAMILY HYDROLASE"/>
    <property type="match status" value="1"/>
</dbReference>
<dbReference type="eggNOG" id="COG0537">
    <property type="taxonomic scope" value="Bacteria"/>
</dbReference>
<dbReference type="InterPro" id="IPR039383">
    <property type="entry name" value="FHIT"/>
</dbReference>
<proteinExistence type="predicted"/>
<dbReference type="GO" id="GO:0003824">
    <property type="term" value="F:catalytic activity"/>
    <property type="evidence" value="ECO:0007669"/>
    <property type="project" value="InterPro"/>
</dbReference>
<feature type="binding site" evidence="3">
    <location>
        <position position="51"/>
    </location>
    <ligand>
        <name>substrate</name>
    </ligand>
</feature>
<dbReference type="OrthoDB" id="9784774at2"/>
<evidence type="ECO:0000259" key="5">
    <source>
        <dbReference type="PROSITE" id="PS51084"/>
    </source>
</evidence>
<gene>
    <name evidence="6" type="ordered locus">Ppro_0648</name>
</gene>
<dbReference type="STRING" id="338966.Ppro_0648"/>
<keyword evidence="1" id="KW-0547">Nucleotide-binding</keyword>
<dbReference type="CDD" id="cd01275">
    <property type="entry name" value="FHIT"/>
    <property type="match status" value="1"/>
</dbReference>
<dbReference type="PROSITE" id="PS51084">
    <property type="entry name" value="HIT_2"/>
    <property type="match status" value="1"/>
</dbReference>
<dbReference type="RefSeq" id="WP_011734592.1">
    <property type="nucleotide sequence ID" value="NC_008609.1"/>
</dbReference>
<evidence type="ECO:0000313" key="6">
    <source>
        <dbReference type="EMBL" id="ABK98279.1"/>
    </source>
</evidence>
<dbReference type="InterPro" id="IPR036265">
    <property type="entry name" value="HIT-like_sf"/>
</dbReference>